<dbReference type="EMBL" id="QGDO01000007">
    <property type="protein sequence ID" value="PWJ38516.1"/>
    <property type="molecule type" value="Genomic_DNA"/>
</dbReference>
<protein>
    <submittedName>
        <fullName evidence="5">Succinyltransferase-like protein</fullName>
    </submittedName>
</protein>
<evidence type="ECO:0000313" key="6">
    <source>
        <dbReference type="Proteomes" id="UP000245535"/>
    </source>
</evidence>
<proteinExistence type="inferred from homology"/>
<dbReference type="Proteomes" id="UP000245535">
    <property type="component" value="Unassembled WGS sequence"/>
</dbReference>
<reference evidence="5 6" key="1">
    <citation type="submission" date="2018-03" db="EMBL/GenBank/DDBJ databases">
        <title>Genomic Encyclopedia of Archaeal and Bacterial Type Strains, Phase II (KMG-II): from individual species to whole genera.</title>
        <authorList>
            <person name="Goeker M."/>
        </authorList>
    </citation>
    <scope>NUCLEOTIDE SEQUENCE [LARGE SCALE GENOMIC DNA]</scope>
    <source>
        <strain evidence="5 6">DSM 28229</strain>
    </source>
</reference>
<evidence type="ECO:0000256" key="2">
    <source>
        <dbReference type="ARBA" id="ARBA00022679"/>
    </source>
</evidence>
<name>A0A315Z5U4_SEDFL</name>
<keyword evidence="4" id="KW-0012">Acyltransferase</keyword>
<dbReference type="InterPro" id="IPR051159">
    <property type="entry name" value="Hexapeptide_acetyltransf"/>
</dbReference>
<dbReference type="RefSeq" id="WP_109621655.1">
    <property type="nucleotide sequence ID" value="NZ_QGDO01000007.1"/>
</dbReference>
<dbReference type="PROSITE" id="PS00101">
    <property type="entry name" value="HEXAPEP_TRANSFERASES"/>
    <property type="match status" value="1"/>
</dbReference>
<keyword evidence="2 5" id="KW-0808">Transferase</keyword>
<dbReference type="GO" id="GO:0005829">
    <property type="term" value="C:cytosol"/>
    <property type="evidence" value="ECO:0007669"/>
    <property type="project" value="TreeGrafter"/>
</dbReference>
<evidence type="ECO:0000256" key="4">
    <source>
        <dbReference type="ARBA" id="ARBA00023315"/>
    </source>
</evidence>
<evidence type="ECO:0000256" key="1">
    <source>
        <dbReference type="ARBA" id="ARBA00007274"/>
    </source>
</evidence>
<evidence type="ECO:0000313" key="5">
    <source>
        <dbReference type="EMBL" id="PWJ38516.1"/>
    </source>
</evidence>
<comment type="caution">
    <text evidence="5">The sequence shown here is derived from an EMBL/GenBank/DDBJ whole genome shotgun (WGS) entry which is preliminary data.</text>
</comment>
<gene>
    <name evidence="5" type="ORF">BC781_107106</name>
</gene>
<evidence type="ECO:0000256" key="3">
    <source>
        <dbReference type="ARBA" id="ARBA00022737"/>
    </source>
</evidence>
<dbReference type="InterPro" id="IPR001451">
    <property type="entry name" value="Hexapep"/>
</dbReference>
<dbReference type="CDD" id="cd04647">
    <property type="entry name" value="LbH_MAT_like"/>
    <property type="match status" value="1"/>
</dbReference>
<comment type="similarity">
    <text evidence="1">Belongs to the transferase hexapeptide repeat family.</text>
</comment>
<keyword evidence="6" id="KW-1185">Reference proteome</keyword>
<keyword evidence="3" id="KW-0677">Repeat</keyword>
<dbReference type="Gene3D" id="2.160.10.10">
    <property type="entry name" value="Hexapeptide repeat proteins"/>
    <property type="match status" value="2"/>
</dbReference>
<dbReference type="SUPFAM" id="SSF51161">
    <property type="entry name" value="Trimeric LpxA-like enzymes"/>
    <property type="match status" value="1"/>
</dbReference>
<dbReference type="AlphaFoldDB" id="A0A315Z5U4"/>
<dbReference type="Pfam" id="PF14602">
    <property type="entry name" value="Hexapep_2"/>
    <property type="match status" value="1"/>
</dbReference>
<accession>A0A315Z5U4</accession>
<sequence>MSILSWVKQNPKIKSLAHRMIIPKGEARPRTWVKWFVNPFYHKRSKGSKVCSSVRADLFPFNSFSLGAYSTVEDFSTLNNGVGALKIGENSRVGLGNVLIAPVTIGDNVILAQNIVVSGLNHNYQQINIPIKDQGVSTEEIIIDDGAWIGANATITAGVRIGKNSIIGAGSVVTKSVPDYHIAVGNPAKLVKYYNFETKNWEKIQTKDVSKQAQDSYQQN</sequence>
<dbReference type="InterPro" id="IPR018357">
    <property type="entry name" value="Hexapep_transf_CS"/>
</dbReference>
<dbReference type="PANTHER" id="PTHR23416">
    <property type="entry name" value="SIALIC ACID SYNTHASE-RELATED"/>
    <property type="match status" value="1"/>
</dbReference>
<dbReference type="GO" id="GO:0008374">
    <property type="term" value="F:O-acyltransferase activity"/>
    <property type="evidence" value="ECO:0007669"/>
    <property type="project" value="TreeGrafter"/>
</dbReference>
<dbReference type="InterPro" id="IPR011004">
    <property type="entry name" value="Trimer_LpxA-like_sf"/>
</dbReference>
<dbReference type="OrthoDB" id="9814490at2"/>
<dbReference type="Pfam" id="PF00132">
    <property type="entry name" value="Hexapep"/>
    <property type="match status" value="1"/>
</dbReference>
<dbReference type="PANTHER" id="PTHR23416:SF23">
    <property type="entry name" value="ACETYLTRANSFERASE C18B11.09C-RELATED"/>
    <property type="match status" value="1"/>
</dbReference>
<organism evidence="5 6">
    <name type="scientific">Sediminitomix flava</name>
    <dbReference type="NCBI Taxonomy" id="379075"/>
    <lineage>
        <taxon>Bacteria</taxon>
        <taxon>Pseudomonadati</taxon>
        <taxon>Bacteroidota</taxon>
        <taxon>Cytophagia</taxon>
        <taxon>Cytophagales</taxon>
        <taxon>Flammeovirgaceae</taxon>
        <taxon>Sediminitomix</taxon>
    </lineage>
</organism>